<evidence type="ECO:0000256" key="3">
    <source>
        <dbReference type="ARBA" id="ARBA00022827"/>
    </source>
</evidence>
<dbReference type="AlphaFoldDB" id="A0A9P6J8D5"/>
<comment type="caution">
    <text evidence="6">The sequence shown here is derived from an EMBL/GenBank/DDBJ whole genome shotgun (WGS) entry which is preliminary data.</text>
</comment>
<evidence type="ECO:0000313" key="6">
    <source>
        <dbReference type="EMBL" id="KAF9964541.1"/>
    </source>
</evidence>
<sequence length="471" mass="52425">MSNHPSQPPPVSDGKTPHVLIVGAGLAGLLLAILLDRANIPYEIYERANEIKPLGALMSLNASILTALDQLGLLEELEKVSLPNNKMTFCSDDLKVIGAFEVADEKDILGYDRIAFSRPKLYDLLASKISPEKFHFGKKVMSIAQNKDGVMIRCSDGTTYHGDILVGADGAYSGVRQGLYKLLQQEDQLLQSDSLELSKGFICMVGTTEPLDPAKYPGLTDPRSNAYQVIGKGSQYTWSAFSVPENRICWNVVVQLSSMQHEDERFRNSEWGPESNEALIKEVENFKTPYNCTMGDLIAQTPRDRISKVFLEDKLFETWHSGRTVLIGDAAHKLLPSAGQGAVTAMQDSVVLANCIYELQSLECADITAALQDFRDQRYPHVKEQYDASKMNAKIVYGQTFFERLIRHVVFNYMPKSIQMKNVSKGTANRPQASFLPLVPKRGTCPVMPQKPSKRYLQEQEKARLATATPV</sequence>
<dbReference type="GO" id="GO:0071949">
    <property type="term" value="F:FAD binding"/>
    <property type="evidence" value="ECO:0007669"/>
    <property type="project" value="InterPro"/>
</dbReference>
<feature type="domain" description="FAD-binding" evidence="5">
    <location>
        <begin position="18"/>
        <end position="357"/>
    </location>
</feature>
<reference evidence="6" key="1">
    <citation type="journal article" date="2020" name="Fungal Divers.">
        <title>Resolving the Mortierellaceae phylogeny through synthesis of multi-gene phylogenetics and phylogenomics.</title>
        <authorList>
            <person name="Vandepol N."/>
            <person name="Liber J."/>
            <person name="Desiro A."/>
            <person name="Na H."/>
            <person name="Kennedy M."/>
            <person name="Barry K."/>
            <person name="Grigoriev I.V."/>
            <person name="Miller A.N."/>
            <person name="O'Donnell K."/>
            <person name="Stajich J.E."/>
            <person name="Bonito G."/>
        </authorList>
    </citation>
    <scope>NUCLEOTIDE SEQUENCE</scope>
    <source>
        <strain evidence="6">CK1249</strain>
    </source>
</reference>
<dbReference type="PANTHER" id="PTHR47356">
    <property type="entry name" value="FAD-DEPENDENT MONOOXYGENASE ASQG-RELATED"/>
    <property type="match status" value="1"/>
</dbReference>
<dbReference type="GO" id="GO:0004497">
    <property type="term" value="F:monooxygenase activity"/>
    <property type="evidence" value="ECO:0007669"/>
    <property type="project" value="InterPro"/>
</dbReference>
<name>A0A9P6J8D5_MORAP</name>
<evidence type="ECO:0000256" key="1">
    <source>
        <dbReference type="ARBA" id="ARBA00007992"/>
    </source>
</evidence>
<dbReference type="Proteomes" id="UP000738359">
    <property type="component" value="Unassembled WGS sequence"/>
</dbReference>
<organism evidence="6 7">
    <name type="scientific">Mortierella alpina</name>
    <name type="common">Oleaginous fungus</name>
    <name type="synonym">Mortierella renispora</name>
    <dbReference type="NCBI Taxonomy" id="64518"/>
    <lineage>
        <taxon>Eukaryota</taxon>
        <taxon>Fungi</taxon>
        <taxon>Fungi incertae sedis</taxon>
        <taxon>Mucoromycota</taxon>
        <taxon>Mortierellomycotina</taxon>
        <taxon>Mortierellomycetes</taxon>
        <taxon>Mortierellales</taxon>
        <taxon>Mortierellaceae</taxon>
        <taxon>Mortierella</taxon>
    </lineage>
</organism>
<comment type="similarity">
    <text evidence="1">Belongs to the paxM FAD-dependent monooxygenase family.</text>
</comment>
<evidence type="ECO:0000256" key="2">
    <source>
        <dbReference type="ARBA" id="ARBA00022630"/>
    </source>
</evidence>
<gene>
    <name evidence="6" type="ORF">BGZ70_006319</name>
</gene>
<dbReference type="Gene3D" id="3.50.50.60">
    <property type="entry name" value="FAD/NAD(P)-binding domain"/>
    <property type="match status" value="1"/>
</dbReference>
<dbReference type="PANTHER" id="PTHR47356:SF2">
    <property type="entry name" value="FAD-BINDING DOMAIN-CONTAINING PROTEIN-RELATED"/>
    <property type="match status" value="1"/>
</dbReference>
<keyword evidence="2" id="KW-0285">Flavoprotein</keyword>
<dbReference type="Pfam" id="PF01494">
    <property type="entry name" value="FAD_binding_3"/>
    <property type="match status" value="1"/>
</dbReference>
<protein>
    <recommendedName>
        <fullName evidence="5">FAD-binding domain-containing protein</fullName>
    </recommendedName>
</protein>
<evidence type="ECO:0000256" key="4">
    <source>
        <dbReference type="ARBA" id="ARBA00023002"/>
    </source>
</evidence>
<dbReference type="InterPro" id="IPR036188">
    <property type="entry name" value="FAD/NAD-bd_sf"/>
</dbReference>
<keyword evidence="4" id="KW-0560">Oxidoreductase</keyword>
<dbReference type="InterPro" id="IPR050562">
    <property type="entry name" value="FAD_mOase_fung"/>
</dbReference>
<accession>A0A9P6J8D5</accession>
<dbReference type="SUPFAM" id="SSF51905">
    <property type="entry name" value="FAD/NAD(P)-binding domain"/>
    <property type="match status" value="1"/>
</dbReference>
<evidence type="ECO:0000313" key="7">
    <source>
        <dbReference type="Proteomes" id="UP000738359"/>
    </source>
</evidence>
<proteinExistence type="inferred from homology"/>
<dbReference type="InterPro" id="IPR002938">
    <property type="entry name" value="FAD-bd"/>
</dbReference>
<dbReference type="OrthoDB" id="10029326at2759"/>
<keyword evidence="3" id="KW-0274">FAD</keyword>
<dbReference type="EMBL" id="JAAAHY010000352">
    <property type="protein sequence ID" value="KAF9964541.1"/>
    <property type="molecule type" value="Genomic_DNA"/>
</dbReference>
<evidence type="ECO:0000259" key="5">
    <source>
        <dbReference type="Pfam" id="PF01494"/>
    </source>
</evidence>
<dbReference type="PRINTS" id="PR00420">
    <property type="entry name" value="RNGMNOXGNASE"/>
</dbReference>
<keyword evidence="7" id="KW-1185">Reference proteome</keyword>